<reference evidence="3" key="1">
    <citation type="submission" date="2024-04" db="EMBL/GenBank/DDBJ databases">
        <title>Salinicola lusitanus LLJ914,a marine bacterium isolated from the Okinawa Trough.</title>
        <authorList>
            <person name="Li J."/>
        </authorList>
    </citation>
    <scope>NUCLEOTIDE SEQUENCE [LARGE SCALE GENOMIC DNA]</scope>
</reference>
<dbReference type="AlphaFoldDB" id="A0AAW0N8L8"/>
<organism evidence="2 3">
    <name type="scientific">Mugilogobius chulae</name>
    <name type="common">yellowstripe goby</name>
    <dbReference type="NCBI Taxonomy" id="88201"/>
    <lineage>
        <taxon>Eukaryota</taxon>
        <taxon>Metazoa</taxon>
        <taxon>Chordata</taxon>
        <taxon>Craniata</taxon>
        <taxon>Vertebrata</taxon>
        <taxon>Euteleostomi</taxon>
        <taxon>Actinopterygii</taxon>
        <taxon>Neopterygii</taxon>
        <taxon>Teleostei</taxon>
        <taxon>Neoteleostei</taxon>
        <taxon>Acanthomorphata</taxon>
        <taxon>Gobiaria</taxon>
        <taxon>Gobiiformes</taxon>
        <taxon>Gobioidei</taxon>
        <taxon>Gobiidae</taxon>
        <taxon>Gobionellinae</taxon>
        <taxon>Mugilogobius</taxon>
    </lineage>
</organism>
<comment type="caution">
    <text evidence="2">The sequence shown here is derived from an EMBL/GenBank/DDBJ whole genome shotgun (WGS) entry which is preliminary data.</text>
</comment>
<evidence type="ECO:0000313" key="3">
    <source>
        <dbReference type="Proteomes" id="UP001460270"/>
    </source>
</evidence>
<protein>
    <submittedName>
        <fullName evidence="2">Uncharacterized protein</fullName>
    </submittedName>
</protein>
<name>A0AAW0N8L8_9GOBI</name>
<dbReference type="Proteomes" id="UP001460270">
    <property type="component" value="Unassembled WGS sequence"/>
</dbReference>
<sequence length="132" mass="14207">MSVGLDSGSVPGLQSGLVTGLDSADLMKTSCSPGTDPVRVFGLLPHDFSQPLQETLHSSLTFHFTNMKLHLCSSNPSGTKASERDPVTRTGTGFRPSVWDSGVSGPNRVHSHYVSEQRSTPLTPADDHYKLR</sequence>
<proteinExistence type="predicted"/>
<dbReference type="EMBL" id="JBBPFD010000019">
    <property type="protein sequence ID" value="KAK7886362.1"/>
    <property type="molecule type" value="Genomic_DNA"/>
</dbReference>
<keyword evidence="3" id="KW-1185">Reference proteome</keyword>
<evidence type="ECO:0000313" key="2">
    <source>
        <dbReference type="EMBL" id="KAK7886362.1"/>
    </source>
</evidence>
<feature type="region of interest" description="Disordered" evidence="1">
    <location>
        <begin position="73"/>
        <end position="132"/>
    </location>
</feature>
<evidence type="ECO:0000256" key="1">
    <source>
        <dbReference type="SAM" id="MobiDB-lite"/>
    </source>
</evidence>
<accession>A0AAW0N8L8</accession>
<gene>
    <name evidence="2" type="ORF">WMY93_025983</name>
</gene>